<sequence length="581" mass="63881">MIKVKNSSFATKILTFSIANIVLASIILISFGYFLQSNILLDSLRNQTSEITHSWAENLETEDVEKAQKAKDYSHPDQKKLTEYFDLLSKYNPVVAQGYIFGTELQDGNKTSVIAMPSHIIKEFKEAGLKVGDMYEQPDEIAKAIESMLKTGKVTFTNVYNDDYGTWMTILYPIKDKSGEISSYFGIDVDASIIPKGQRKLIISSLIMLLIFIVLAIFMQFIFIKKNISLINELVKGIDKVSHGDFDVELKTGSDELGIVNSKFNIMVQQVREMISKVKKASSDIDEFCKKLLSITEENNEHTVKITKDIREMAVSIETQEQSTVESANAMNEIASGIQAIANNVLNISSSAANMENKSAQGNNAVQKVVQQIKLISNAVESTASVVKTLDERSKEISNIMNVITDISNKTNLLALNAAIESARAGEHGKGFAVVADEVRKLAEQSKSSAEEIVQLIQVIQNEITNAVNSMNTGTKEVTIGMEIAKQTGDLFLEILNTTKEVTSQIQDVSDSSQQISATTEEVSVAVTDLMSIAKQTSSTSNSIANNVGLQQASLESIVDSSKQLSLMSEELQKLISNFQV</sequence>
<dbReference type="Pfam" id="PF00672">
    <property type="entry name" value="HAMP"/>
    <property type="match status" value="1"/>
</dbReference>
<evidence type="ECO:0000259" key="6">
    <source>
        <dbReference type="PROSITE" id="PS50885"/>
    </source>
</evidence>
<dbReference type="GO" id="GO:0016020">
    <property type="term" value="C:membrane"/>
    <property type="evidence" value="ECO:0007669"/>
    <property type="project" value="InterPro"/>
</dbReference>
<dbReference type="CDD" id="cd06225">
    <property type="entry name" value="HAMP"/>
    <property type="match status" value="1"/>
</dbReference>
<dbReference type="Gene3D" id="1.10.287.950">
    <property type="entry name" value="Methyl-accepting chemotaxis protein"/>
    <property type="match status" value="1"/>
</dbReference>
<dbReference type="CDD" id="cd11386">
    <property type="entry name" value="MCP_signal"/>
    <property type="match status" value="1"/>
</dbReference>
<dbReference type="PANTHER" id="PTHR32089:SF112">
    <property type="entry name" value="LYSOZYME-LIKE PROTEIN-RELATED"/>
    <property type="match status" value="1"/>
</dbReference>
<dbReference type="STRING" id="1121305.CLCOL_16050"/>
<keyword evidence="4" id="KW-0472">Membrane</keyword>
<evidence type="ECO:0000259" key="5">
    <source>
        <dbReference type="PROSITE" id="PS50111"/>
    </source>
</evidence>
<dbReference type="PATRIC" id="fig|1121305.3.peg.1609"/>
<evidence type="ECO:0000313" key="8">
    <source>
        <dbReference type="Proteomes" id="UP000075374"/>
    </source>
</evidence>
<comment type="similarity">
    <text evidence="2">Belongs to the methyl-accepting chemotaxis (MCP) protein family.</text>
</comment>
<feature type="transmembrane region" description="Helical" evidence="4">
    <location>
        <begin position="201"/>
        <end position="223"/>
    </location>
</feature>
<evidence type="ECO:0000256" key="2">
    <source>
        <dbReference type="ARBA" id="ARBA00029447"/>
    </source>
</evidence>
<protein>
    <submittedName>
        <fullName evidence="7">Putative methyl-accepting chemotaxis protein YoaH</fullName>
    </submittedName>
</protein>
<dbReference type="PROSITE" id="PS50111">
    <property type="entry name" value="CHEMOTAXIS_TRANSDUC_2"/>
    <property type="match status" value="1"/>
</dbReference>
<dbReference type="SMART" id="SM00283">
    <property type="entry name" value="MA"/>
    <property type="match status" value="1"/>
</dbReference>
<dbReference type="PROSITE" id="PS50885">
    <property type="entry name" value="HAMP"/>
    <property type="match status" value="1"/>
</dbReference>
<evidence type="ECO:0000256" key="3">
    <source>
        <dbReference type="PROSITE-ProRule" id="PRU00284"/>
    </source>
</evidence>
<reference evidence="7 8" key="1">
    <citation type="submission" date="2016-02" db="EMBL/GenBank/DDBJ databases">
        <title>Genome sequence of Clostridium colicanis DSM 13634.</title>
        <authorList>
            <person name="Poehlein A."/>
            <person name="Daniel R."/>
        </authorList>
    </citation>
    <scope>NUCLEOTIDE SEQUENCE [LARGE SCALE GENOMIC DNA]</scope>
    <source>
        <strain evidence="7 8">DSM 13634</strain>
    </source>
</reference>
<dbReference type="RefSeq" id="WP_061858453.1">
    <property type="nucleotide sequence ID" value="NZ_LTBB01000007.1"/>
</dbReference>
<dbReference type="Gene3D" id="6.10.340.10">
    <property type="match status" value="1"/>
</dbReference>
<dbReference type="GO" id="GO:0007165">
    <property type="term" value="P:signal transduction"/>
    <property type="evidence" value="ECO:0007669"/>
    <property type="project" value="UniProtKB-KW"/>
</dbReference>
<evidence type="ECO:0000256" key="4">
    <source>
        <dbReference type="SAM" id="Phobius"/>
    </source>
</evidence>
<accession>A0A151AMM6</accession>
<feature type="domain" description="Methyl-accepting transducer" evidence="5">
    <location>
        <begin position="295"/>
        <end position="531"/>
    </location>
</feature>
<dbReference type="SMART" id="SM00304">
    <property type="entry name" value="HAMP"/>
    <property type="match status" value="1"/>
</dbReference>
<evidence type="ECO:0000256" key="1">
    <source>
        <dbReference type="ARBA" id="ARBA00023224"/>
    </source>
</evidence>
<dbReference type="SUPFAM" id="SSF58104">
    <property type="entry name" value="Methyl-accepting chemotaxis protein (MCP) signaling domain"/>
    <property type="match status" value="1"/>
</dbReference>
<dbReference type="EMBL" id="LTBB01000007">
    <property type="protein sequence ID" value="KYH28873.1"/>
    <property type="molecule type" value="Genomic_DNA"/>
</dbReference>
<keyword evidence="8" id="KW-1185">Reference proteome</keyword>
<dbReference type="Pfam" id="PF00015">
    <property type="entry name" value="MCPsignal"/>
    <property type="match status" value="1"/>
</dbReference>
<keyword evidence="1 3" id="KW-0807">Transducer</keyword>
<keyword evidence="4" id="KW-0812">Transmembrane</keyword>
<dbReference type="PANTHER" id="PTHR32089">
    <property type="entry name" value="METHYL-ACCEPTING CHEMOTAXIS PROTEIN MCPB"/>
    <property type="match status" value="1"/>
</dbReference>
<feature type="domain" description="HAMP" evidence="6">
    <location>
        <begin position="231"/>
        <end position="276"/>
    </location>
</feature>
<keyword evidence="4" id="KW-1133">Transmembrane helix</keyword>
<gene>
    <name evidence="7" type="primary">yoaH_1</name>
    <name evidence="7" type="ORF">CLCOL_16050</name>
</gene>
<dbReference type="Proteomes" id="UP000075374">
    <property type="component" value="Unassembled WGS sequence"/>
</dbReference>
<dbReference type="InterPro" id="IPR003660">
    <property type="entry name" value="HAMP_dom"/>
</dbReference>
<feature type="transmembrane region" description="Helical" evidence="4">
    <location>
        <begin position="13"/>
        <end position="35"/>
    </location>
</feature>
<dbReference type="AlphaFoldDB" id="A0A151AMM6"/>
<name>A0A151AMM6_9CLOT</name>
<evidence type="ECO:0000313" key="7">
    <source>
        <dbReference type="EMBL" id="KYH28873.1"/>
    </source>
</evidence>
<proteinExistence type="inferred from homology"/>
<organism evidence="7 8">
    <name type="scientific">Clostridium colicanis DSM 13634</name>
    <dbReference type="NCBI Taxonomy" id="1121305"/>
    <lineage>
        <taxon>Bacteria</taxon>
        <taxon>Bacillati</taxon>
        <taxon>Bacillota</taxon>
        <taxon>Clostridia</taxon>
        <taxon>Eubacteriales</taxon>
        <taxon>Clostridiaceae</taxon>
        <taxon>Clostridium</taxon>
    </lineage>
</organism>
<comment type="caution">
    <text evidence="7">The sequence shown here is derived from an EMBL/GenBank/DDBJ whole genome shotgun (WGS) entry which is preliminary data.</text>
</comment>
<dbReference type="InterPro" id="IPR004089">
    <property type="entry name" value="MCPsignal_dom"/>
</dbReference>